<dbReference type="RefSeq" id="WP_221225683.1">
    <property type="nucleotide sequence ID" value="NZ_JACIBY010000009.1"/>
</dbReference>
<dbReference type="Pfam" id="PF18962">
    <property type="entry name" value="Por_Secre_tail"/>
    <property type="match status" value="1"/>
</dbReference>
<evidence type="ECO:0000313" key="2">
    <source>
        <dbReference type="EMBL" id="MBB3840177.1"/>
    </source>
</evidence>
<feature type="domain" description="Secretion system C-terminal sorting" evidence="1">
    <location>
        <begin position="22"/>
        <end position="99"/>
    </location>
</feature>
<accession>A0A7W5ZR90</accession>
<organism evidence="2 3">
    <name type="scientific">Runella defluvii</name>
    <dbReference type="NCBI Taxonomy" id="370973"/>
    <lineage>
        <taxon>Bacteria</taxon>
        <taxon>Pseudomonadati</taxon>
        <taxon>Bacteroidota</taxon>
        <taxon>Cytophagia</taxon>
        <taxon>Cytophagales</taxon>
        <taxon>Spirosomataceae</taxon>
        <taxon>Runella</taxon>
    </lineage>
</organism>
<dbReference type="AlphaFoldDB" id="A0A7W5ZR90"/>
<dbReference type="Proteomes" id="UP000541352">
    <property type="component" value="Unassembled WGS sequence"/>
</dbReference>
<comment type="caution">
    <text evidence="2">The sequence shown here is derived from an EMBL/GenBank/DDBJ whole genome shotgun (WGS) entry which is preliminary data.</text>
</comment>
<proteinExistence type="predicted"/>
<sequence>MLFVIWSSLVQLGAMQEPQWKVYPNPATEYVTVEFKLQLPSRVVVKILDPNGQLIRLLTNDLYPTGTHFIKTTLFSIPTGYYLIHCERGDETWTKKLVVK</sequence>
<keyword evidence="3" id="KW-1185">Reference proteome</keyword>
<dbReference type="InterPro" id="IPR026444">
    <property type="entry name" value="Secre_tail"/>
</dbReference>
<protein>
    <recommendedName>
        <fullName evidence="1">Secretion system C-terminal sorting domain-containing protein</fullName>
    </recommendedName>
</protein>
<evidence type="ECO:0000259" key="1">
    <source>
        <dbReference type="Pfam" id="PF18962"/>
    </source>
</evidence>
<gene>
    <name evidence="2" type="ORF">FHS57_004190</name>
</gene>
<dbReference type="EMBL" id="JACIBY010000009">
    <property type="protein sequence ID" value="MBB3840177.1"/>
    <property type="molecule type" value="Genomic_DNA"/>
</dbReference>
<reference evidence="2 3" key="1">
    <citation type="submission" date="2020-08" db="EMBL/GenBank/DDBJ databases">
        <title>Genomic Encyclopedia of Type Strains, Phase IV (KMG-IV): sequencing the most valuable type-strain genomes for metagenomic binning, comparative biology and taxonomic classification.</title>
        <authorList>
            <person name="Goeker M."/>
        </authorList>
    </citation>
    <scope>NUCLEOTIDE SEQUENCE [LARGE SCALE GENOMIC DNA]</scope>
    <source>
        <strain evidence="2 3">DSM 17976</strain>
    </source>
</reference>
<dbReference type="NCBIfam" id="TIGR04183">
    <property type="entry name" value="Por_Secre_tail"/>
    <property type="match status" value="1"/>
</dbReference>
<evidence type="ECO:0000313" key="3">
    <source>
        <dbReference type="Proteomes" id="UP000541352"/>
    </source>
</evidence>
<name>A0A7W5ZR90_9BACT</name>